<dbReference type="InterPro" id="IPR042094">
    <property type="entry name" value="T2SS_GspF_sf"/>
</dbReference>
<feature type="transmembrane region" description="Helical" evidence="7">
    <location>
        <begin position="369"/>
        <end position="392"/>
    </location>
</feature>
<evidence type="ECO:0000256" key="1">
    <source>
        <dbReference type="ARBA" id="ARBA00004651"/>
    </source>
</evidence>
<dbReference type="PANTHER" id="PTHR30012:SF0">
    <property type="entry name" value="TYPE II SECRETION SYSTEM PROTEIN F-RELATED"/>
    <property type="match status" value="1"/>
</dbReference>
<evidence type="ECO:0000256" key="4">
    <source>
        <dbReference type="ARBA" id="ARBA00022692"/>
    </source>
</evidence>
<organism evidence="9">
    <name type="scientific">hydrothermal vent metagenome</name>
    <dbReference type="NCBI Taxonomy" id="652676"/>
    <lineage>
        <taxon>unclassified sequences</taxon>
        <taxon>metagenomes</taxon>
        <taxon>ecological metagenomes</taxon>
    </lineage>
</organism>
<keyword evidence="3" id="KW-1003">Cell membrane</keyword>
<dbReference type="InterPro" id="IPR003004">
    <property type="entry name" value="GspF/PilC"/>
</dbReference>
<comment type="subcellular location">
    <subcellularLocation>
        <location evidence="1">Cell membrane</location>
        <topology evidence="1">Multi-pass membrane protein</topology>
    </subcellularLocation>
</comment>
<sequence length="397" mass="42701">MKQWLIRVARPDGTLEEVSITAATELAAASQVRKRGLTPLSLREGSKNPRKKIKGAVQAATRLARELSALIGAGLTVERALQSLAKFADNSLAGKVANDLLGSVRAGNSLSQAFTQMPDIFPPPFPQIAEAGEASGSLAEALADLADWREKQQKFEAEMRGNLIYPVILLVFSAVAVIGLLLFVVPRFEQVFSDMSAQPPAMAAFVFSLSNGLGVWLPGIAAFVAVVMLAVGYWLRKPQSKIYLYRNAHQLPFLGKVARTFLAARFCRVLAVLLQNGLSAAPAFRLAGEGLSDVYAKEKLQNALEEVRRGKSLPDQIAATEIFPPLATEILRVGEETGDLAAAAKRLADLYEDRLERGTKLAVKLAEPLLIGFVGLVIGAIVISIILAMVSINEIGF</sequence>
<feature type="transmembrane region" description="Helical" evidence="7">
    <location>
        <begin position="215"/>
        <end position="235"/>
    </location>
</feature>
<comment type="similarity">
    <text evidence="2">Belongs to the GSP F family.</text>
</comment>
<evidence type="ECO:0000259" key="8">
    <source>
        <dbReference type="Pfam" id="PF00482"/>
    </source>
</evidence>
<feature type="transmembrane region" description="Helical" evidence="7">
    <location>
        <begin position="163"/>
        <end position="185"/>
    </location>
</feature>
<dbReference type="AlphaFoldDB" id="A0A3B0RF07"/>
<dbReference type="PRINTS" id="PR00812">
    <property type="entry name" value="BCTERIALGSPF"/>
</dbReference>
<evidence type="ECO:0000256" key="3">
    <source>
        <dbReference type="ARBA" id="ARBA00022475"/>
    </source>
</evidence>
<evidence type="ECO:0000256" key="2">
    <source>
        <dbReference type="ARBA" id="ARBA00005745"/>
    </source>
</evidence>
<evidence type="ECO:0000256" key="6">
    <source>
        <dbReference type="ARBA" id="ARBA00023136"/>
    </source>
</evidence>
<feature type="domain" description="Type II secretion system protein GspF" evidence="8">
    <location>
        <begin position="266"/>
        <end position="387"/>
    </location>
</feature>
<name>A0A3B0RF07_9ZZZZ</name>
<evidence type="ECO:0000256" key="7">
    <source>
        <dbReference type="SAM" id="Phobius"/>
    </source>
</evidence>
<gene>
    <name evidence="9" type="ORF">MNBD_ALPHA06-2215</name>
</gene>
<dbReference type="GO" id="GO:0005886">
    <property type="term" value="C:plasma membrane"/>
    <property type="evidence" value="ECO:0007669"/>
    <property type="project" value="UniProtKB-SubCell"/>
</dbReference>
<evidence type="ECO:0000256" key="5">
    <source>
        <dbReference type="ARBA" id="ARBA00022989"/>
    </source>
</evidence>
<dbReference type="Pfam" id="PF00482">
    <property type="entry name" value="T2SSF"/>
    <property type="match status" value="2"/>
</dbReference>
<evidence type="ECO:0000313" key="9">
    <source>
        <dbReference type="EMBL" id="VAV90531.1"/>
    </source>
</evidence>
<keyword evidence="5 7" id="KW-1133">Transmembrane helix</keyword>
<reference evidence="9" key="1">
    <citation type="submission" date="2018-06" db="EMBL/GenBank/DDBJ databases">
        <authorList>
            <person name="Zhirakovskaya E."/>
        </authorList>
    </citation>
    <scope>NUCLEOTIDE SEQUENCE</scope>
</reference>
<dbReference type="PANTHER" id="PTHR30012">
    <property type="entry name" value="GENERAL SECRETION PATHWAY PROTEIN"/>
    <property type="match status" value="1"/>
</dbReference>
<dbReference type="EMBL" id="UOEE01000113">
    <property type="protein sequence ID" value="VAV90531.1"/>
    <property type="molecule type" value="Genomic_DNA"/>
</dbReference>
<dbReference type="InterPro" id="IPR018076">
    <property type="entry name" value="T2SS_GspF_dom"/>
</dbReference>
<proteinExistence type="inferred from homology"/>
<accession>A0A3B0RF07</accession>
<dbReference type="Gene3D" id="1.20.81.30">
    <property type="entry name" value="Type II secretion system (T2SS), domain F"/>
    <property type="match status" value="2"/>
</dbReference>
<keyword evidence="6 7" id="KW-0472">Membrane</keyword>
<feature type="domain" description="Type II secretion system protein GspF" evidence="8">
    <location>
        <begin position="64"/>
        <end position="186"/>
    </location>
</feature>
<keyword evidence="4 7" id="KW-0812">Transmembrane</keyword>
<protein>
    <recommendedName>
        <fullName evidence="8">Type II secretion system protein GspF domain-containing protein</fullName>
    </recommendedName>
</protein>